<feature type="compositionally biased region" description="Basic and acidic residues" evidence="1">
    <location>
        <begin position="1301"/>
        <end position="1310"/>
    </location>
</feature>
<feature type="compositionally biased region" description="Basic and acidic residues" evidence="1">
    <location>
        <begin position="480"/>
        <end position="489"/>
    </location>
</feature>
<organism evidence="2 3">
    <name type="scientific">Besnoitia besnoiti</name>
    <name type="common">Apicomplexan protozoan</name>
    <dbReference type="NCBI Taxonomy" id="94643"/>
    <lineage>
        <taxon>Eukaryota</taxon>
        <taxon>Sar</taxon>
        <taxon>Alveolata</taxon>
        <taxon>Apicomplexa</taxon>
        <taxon>Conoidasida</taxon>
        <taxon>Coccidia</taxon>
        <taxon>Eucoccidiorida</taxon>
        <taxon>Eimeriorina</taxon>
        <taxon>Sarcocystidae</taxon>
        <taxon>Besnoitia</taxon>
    </lineage>
</organism>
<feature type="region of interest" description="Disordered" evidence="1">
    <location>
        <begin position="1289"/>
        <end position="1317"/>
    </location>
</feature>
<sequence length="1365" mass="146054">MAAEQSDGCQLQEPLGATAIRAHAIASLSSSPIASHLFEVGKYSAGPPPGLRTPLLPSTSESVSSEIVPEYRTLATTPASGRQASYKENQEMQEFEEAVQQLGTPKSTGVQPTDEQVRSVPNAAMRDRRERGSCAGHRDFGGIPSNTEQSAITGAGQILEENRRQGKKPAEEEKQNNCIDHENASLVGALCNHPSTYWSFTPATGVRAMAPRQTLCHDGALEAHNTSSDIESISSPNVAKPLSTDLREAMKGTKALIPHPPRVQPVPLSSSSGDTGVVPASAYRKAERLFQRVAGSAETSGSGAEADSGITDQVDEAVLPVPSSNSSAPAAAQAQLLYAAASALTGTFSLPASIHNNTTGNYLRIPSVTPAEVMSSAGATASDASDHARSCSAQDALLRLLSTPISSTPDSFQTQPCVAPEATDDRGSGVAPVGLDSPVPHDSVPTRESQEALPDLSSVSEALYSLLAETIDSQNFETQGEEREERNVETGEGMATRGELESAGLRDTIAFTGACEQGRTVTSAEGQVSLSAVEKLLLELPCNPASCPTCLGAVAAREPVVDSIVNKLADLHSHLSIMMDLLLRQHLSQRVMASWLRDLQRQHQKLREETGGLRQPREVVHSSTPPPDDTPMRHELGDLTNKMLPHHRQFVQGLPELRSPHHRRLPTVDGQERVDVLHSSSEARRDERTGARFSFISGQRQGAGACKSSTASLIRPANQFAGSSVVGSGTPCGIPREREIKNPDTDRYDGDGETGRAEGESQKLLDDPSNEPCRPQLHGVANTQQTGNPTAEPSNEGWGQGHTGFAAPGEFGFSTSVYSRGSNVRHAEDPFPHCLMIQLIQPLPTGIKLEMKAHRPSSTPADGAGDSTKQGAPREYALRVSLTRHDTKYISFHSLRGILPAYNEAVRLRNKFAALPFLLPTMTLKELEKRKSLLEEGALLPGHGPREAFMTVQQRMTYYRQVARSQPSNSRGLDQVSAAGPYIEIEDKQDSSGTRARRRLSGDAHSEVEPMQSSDTVPITGTDQEPDLETPGGSQSSPRRPIVGSVRKPVTRGTSALSENSSVPRNRHRVSSGDAASKILGGDAGLVGGKNLQAWKTMPSAAGAAPTLGNRTQTTSESIFGSRRNLTEIRPVASLRGLAEIAARASSTGTNTRARPAIVRGCSATQYQTYAGDENPTNTPASPTRLAKTNVGNAEAMHMRLIGRRCREGDAAPTMISRKRKADVSCEELYDKLTKDFNPYAPGLRGALPPGEHKSKATILLSEQTARENKECTTNEDSVSSELRIVSRTEKPSTEGPVEESSVRRPDSNRYVRSGSEGVGVSSLLSTACSSMEIIDESEGKITSESFRAMYRQGAEPGRETGSSL</sequence>
<dbReference type="Proteomes" id="UP000224006">
    <property type="component" value="Chromosome I"/>
</dbReference>
<dbReference type="RefSeq" id="XP_029222273.1">
    <property type="nucleotide sequence ID" value="XM_029359360.1"/>
</dbReference>
<proteinExistence type="predicted"/>
<feature type="compositionally biased region" description="Polar residues" evidence="1">
    <location>
        <begin position="407"/>
        <end position="416"/>
    </location>
</feature>
<dbReference type="VEuPathDB" id="ToxoDB:BESB_006050"/>
<dbReference type="EMBL" id="NWUJ01000001">
    <property type="protein sequence ID" value="PFH38264.1"/>
    <property type="molecule type" value="Genomic_DNA"/>
</dbReference>
<feature type="compositionally biased region" description="Polar residues" evidence="1">
    <location>
        <begin position="1052"/>
        <end position="1064"/>
    </location>
</feature>
<comment type="caution">
    <text evidence="2">The sequence shown here is derived from an EMBL/GenBank/DDBJ whole genome shotgun (WGS) entry which is preliminary data.</text>
</comment>
<accession>A0A2A9MLV1</accession>
<evidence type="ECO:0000313" key="2">
    <source>
        <dbReference type="EMBL" id="PFH38264.1"/>
    </source>
</evidence>
<evidence type="ECO:0000256" key="1">
    <source>
        <dbReference type="SAM" id="MobiDB-lite"/>
    </source>
</evidence>
<name>A0A2A9MLV1_BESBE</name>
<feature type="region of interest" description="Disordered" evidence="1">
    <location>
        <begin position="1341"/>
        <end position="1365"/>
    </location>
</feature>
<dbReference type="OrthoDB" id="348895at2759"/>
<feature type="region of interest" description="Disordered" evidence="1">
    <location>
        <begin position="723"/>
        <end position="806"/>
    </location>
</feature>
<feature type="region of interest" description="Disordered" evidence="1">
    <location>
        <begin position="476"/>
        <end position="495"/>
    </location>
</feature>
<keyword evidence="3" id="KW-1185">Reference proteome</keyword>
<feature type="compositionally biased region" description="Basic and acidic residues" evidence="1">
    <location>
        <begin position="125"/>
        <end position="140"/>
    </location>
</feature>
<feature type="compositionally biased region" description="Polar residues" evidence="1">
    <location>
        <begin position="1011"/>
        <end position="1023"/>
    </location>
</feature>
<dbReference type="GeneID" id="40305668"/>
<feature type="compositionally biased region" description="Polar residues" evidence="1">
    <location>
        <begin position="781"/>
        <end position="793"/>
    </location>
</feature>
<feature type="region of interest" description="Disordered" evidence="1">
    <location>
        <begin position="407"/>
        <end position="455"/>
    </location>
</feature>
<dbReference type="KEGG" id="bbes:BESB_006050"/>
<feature type="compositionally biased region" description="Basic and acidic residues" evidence="1">
    <location>
        <begin position="608"/>
        <end position="620"/>
    </location>
</feature>
<reference evidence="2 3" key="1">
    <citation type="submission" date="2017-09" db="EMBL/GenBank/DDBJ databases">
        <title>Genome sequencing of Besnoitia besnoiti strain Bb-Ger1.</title>
        <authorList>
            <person name="Schares G."/>
            <person name="Venepally P."/>
            <person name="Lorenzi H.A."/>
        </authorList>
    </citation>
    <scope>NUCLEOTIDE SEQUENCE [LARGE SCALE GENOMIC DNA]</scope>
    <source>
        <strain evidence="2 3">Bb-Ger1</strain>
    </source>
</reference>
<feature type="compositionally biased region" description="Basic and acidic residues" evidence="1">
    <location>
        <begin position="735"/>
        <end position="766"/>
    </location>
</feature>
<feature type="region of interest" description="Disordered" evidence="1">
    <location>
        <begin position="962"/>
        <end position="1076"/>
    </location>
</feature>
<feature type="region of interest" description="Disordered" evidence="1">
    <location>
        <begin position="125"/>
        <end position="150"/>
    </location>
</feature>
<gene>
    <name evidence="2" type="ORF">BESB_006050</name>
</gene>
<evidence type="ECO:0000313" key="3">
    <source>
        <dbReference type="Proteomes" id="UP000224006"/>
    </source>
</evidence>
<protein>
    <submittedName>
        <fullName evidence="2">Uncharacterized protein</fullName>
    </submittedName>
</protein>
<feature type="region of interest" description="Disordered" evidence="1">
    <location>
        <begin position="608"/>
        <end position="631"/>
    </location>
</feature>
<feature type="compositionally biased region" description="Polar residues" evidence="1">
    <location>
        <begin position="963"/>
        <end position="972"/>
    </location>
</feature>